<sequence length="224" mass="24882">MLDTQSAPSILRRAGVVLLALCAFELAWMAWRITTGADYSYSMIIPALVGGIYLLRGSLRAAFFLVWIASVLLPMALAMIVLTLLQPFDLTLTQWQLDPGAQLAVLLPLLLFCAVLHWLRTELLRQPIRTAILSGGRREPSAHLALGVGIVLALLALGGHQLGRDADLVRKAEFLAKAKHGEEYHYYASKITARDDMEGTFVEAKVQAWRADRIDTVDVFWKEK</sequence>
<reference evidence="3" key="1">
    <citation type="journal article" date="2016" name="Front. Microbiol.">
        <title>Molecular Keys to the Janthinobacterium and Duganella spp. Interaction with the Plant Pathogen Fusarium graminearum.</title>
        <authorList>
            <person name="Haack F.S."/>
            <person name="Poehlein A."/>
            <person name="Kroger C."/>
            <person name="Voigt C.A."/>
            <person name="Piepenbring M."/>
            <person name="Bode H.B."/>
            <person name="Daniel R."/>
            <person name="Schafer W."/>
            <person name="Streit W.R."/>
        </authorList>
    </citation>
    <scope>NUCLEOTIDE SEQUENCE [LARGE SCALE GENOMIC DNA]</scope>
    <source>
        <strain evidence="3">T54</strain>
    </source>
</reference>
<evidence type="ECO:0000313" key="2">
    <source>
        <dbReference type="EMBL" id="OFA03503.1"/>
    </source>
</evidence>
<feature type="transmembrane region" description="Helical" evidence="1">
    <location>
        <begin position="140"/>
        <end position="159"/>
    </location>
</feature>
<keyword evidence="1" id="KW-1133">Transmembrane helix</keyword>
<dbReference type="PATRIC" id="fig|762836.4.peg.1957"/>
<proteinExistence type="predicted"/>
<evidence type="ECO:0000256" key="1">
    <source>
        <dbReference type="SAM" id="Phobius"/>
    </source>
</evidence>
<dbReference type="Proteomes" id="UP000175989">
    <property type="component" value="Unassembled WGS sequence"/>
</dbReference>
<feature type="transmembrane region" description="Helical" evidence="1">
    <location>
        <begin position="62"/>
        <end position="88"/>
    </location>
</feature>
<dbReference type="EMBL" id="LROM01000072">
    <property type="protein sequence ID" value="OFA03503.1"/>
    <property type="molecule type" value="Genomic_DNA"/>
</dbReference>
<dbReference type="OrthoDB" id="8777564at2"/>
<evidence type="ECO:0000313" key="3">
    <source>
        <dbReference type="Proteomes" id="UP000175989"/>
    </source>
</evidence>
<feature type="transmembrane region" description="Helical" evidence="1">
    <location>
        <begin position="100"/>
        <end position="119"/>
    </location>
</feature>
<dbReference type="RefSeq" id="WP_070247573.1">
    <property type="nucleotide sequence ID" value="NZ_LROM01000072.1"/>
</dbReference>
<name>A0A1E7WUX6_9BURK</name>
<protein>
    <submittedName>
        <fullName evidence="2">Uncharacterized protein</fullName>
    </submittedName>
</protein>
<accession>A0A1E7WUX6</accession>
<comment type="caution">
    <text evidence="2">The sequence shown here is derived from an EMBL/GenBank/DDBJ whole genome shotgun (WGS) entry which is preliminary data.</text>
</comment>
<keyword evidence="1" id="KW-0812">Transmembrane</keyword>
<gene>
    <name evidence="2" type="ORF">DUPY_18850</name>
</gene>
<keyword evidence="1" id="KW-0472">Membrane</keyword>
<organism evidence="2 3">
    <name type="scientific">Duganella phyllosphaerae</name>
    <dbReference type="NCBI Taxonomy" id="762836"/>
    <lineage>
        <taxon>Bacteria</taxon>
        <taxon>Pseudomonadati</taxon>
        <taxon>Pseudomonadota</taxon>
        <taxon>Betaproteobacteria</taxon>
        <taxon>Burkholderiales</taxon>
        <taxon>Oxalobacteraceae</taxon>
        <taxon>Telluria group</taxon>
        <taxon>Duganella</taxon>
    </lineage>
</organism>
<keyword evidence="3" id="KW-1185">Reference proteome</keyword>
<dbReference type="AlphaFoldDB" id="A0A1E7WUX6"/>
<feature type="transmembrane region" description="Helical" evidence="1">
    <location>
        <begin position="39"/>
        <end position="55"/>
    </location>
</feature>